<dbReference type="EMBL" id="JADCUA010000005">
    <property type="protein sequence ID" value="KAH9840178.1"/>
    <property type="molecule type" value="Genomic_DNA"/>
</dbReference>
<proteinExistence type="predicted"/>
<dbReference type="Proteomes" id="UP000814176">
    <property type="component" value="Unassembled WGS sequence"/>
</dbReference>
<name>A0ABQ8KPT6_9APHY</name>
<evidence type="ECO:0000313" key="2">
    <source>
        <dbReference type="EMBL" id="KAH9840178.1"/>
    </source>
</evidence>
<sequence>MSRSESTAPPASAHTSDIESPPSPQLDPPPLPQASSSSVSLVGRNLPRGATLRKTSQTVAEKKTAGDDDVTMKDVEKEFDPDSIQDYDEDERENRGKTRESVRKQKSKKD</sequence>
<evidence type="ECO:0000256" key="1">
    <source>
        <dbReference type="SAM" id="MobiDB-lite"/>
    </source>
</evidence>
<feature type="compositionally biased region" description="Acidic residues" evidence="1">
    <location>
        <begin position="81"/>
        <end position="91"/>
    </location>
</feature>
<feature type="compositionally biased region" description="Polar residues" evidence="1">
    <location>
        <begin position="1"/>
        <end position="15"/>
    </location>
</feature>
<organism evidence="2 3">
    <name type="scientific">Rhodofomes roseus</name>
    <dbReference type="NCBI Taxonomy" id="34475"/>
    <lineage>
        <taxon>Eukaryota</taxon>
        <taxon>Fungi</taxon>
        <taxon>Dikarya</taxon>
        <taxon>Basidiomycota</taxon>
        <taxon>Agaricomycotina</taxon>
        <taxon>Agaricomycetes</taxon>
        <taxon>Polyporales</taxon>
        <taxon>Rhodofomes</taxon>
    </lineage>
</organism>
<gene>
    <name evidence="2" type="ORF">C8Q71DRAFT_721903</name>
</gene>
<accession>A0ABQ8KPT6</accession>
<reference evidence="2 3" key="1">
    <citation type="journal article" date="2021" name="Environ. Microbiol.">
        <title>Gene family expansions and transcriptome signatures uncover fungal adaptations to wood decay.</title>
        <authorList>
            <person name="Hage H."/>
            <person name="Miyauchi S."/>
            <person name="Viragh M."/>
            <person name="Drula E."/>
            <person name="Min B."/>
            <person name="Chaduli D."/>
            <person name="Navarro D."/>
            <person name="Favel A."/>
            <person name="Norest M."/>
            <person name="Lesage-Meessen L."/>
            <person name="Balint B."/>
            <person name="Merenyi Z."/>
            <person name="de Eugenio L."/>
            <person name="Morin E."/>
            <person name="Martinez A.T."/>
            <person name="Baldrian P."/>
            <person name="Stursova M."/>
            <person name="Martinez M.J."/>
            <person name="Novotny C."/>
            <person name="Magnuson J.K."/>
            <person name="Spatafora J.W."/>
            <person name="Maurice S."/>
            <person name="Pangilinan J."/>
            <person name="Andreopoulos W."/>
            <person name="LaButti K."/>
            <person name="Hundley H."/>
            <person name="Na H."/>
            <person name="Kuo A."/>
            <person name="Barry K."/>
            <person name="Lipzen A."/>
            <person name="Henrissat B."/>
            <person name="Riley R."/>
            <person name="Ahrendt S."/>
            <person name="Nagy L.G."/>
            <person name="Grigoriev I.V."/>
            <person name="Martin F."/>
            <person name="Rosso M.N."/>
        </authorList>
    </citation>
    <scope>NUCLEOTIDE SEQUENCE [LARGE SCALE GENOMIC DNA]</scope>
    <source>
        <strain evidence="2 3">CIRM-BRFM 1785</strain>
    </source>
</reference>
<evidence type="ECO:0000313" key="3">
    <source>
        <dbReference type="Proteomes" id="UP000814176"/>
    </source>
</evidence>
<feature type="compositionally biased region" description="Low complexity" evidence="1">
    <location>
        <begin position="33"/>
        <end position="42"/>
    </location>
</feature>
<protein>
    <submittedName>
        <fullName evidence="2">Uncharacterized protein</fullName>
    </submittedName>
</protein>
<feature type="compositionally biased region" description="Pro residues" evidence="1">
    <location>
        <begin position="21"/>
        <end position="32"/>
    </location>
</feature>
<feature type="compositionally biased region" description="Basic and acidic residues" evidence="1">
    <location>
        <begin position="60"/>
        <end position="80"/>
    </location>
</feature>
<comment type="caution">
    <text evidence="2">The sequence shown here is derived from an EMBL/GenBank/DDBJ whole genome shotgun (WGS) entry which is preliminary data.</text>
</comment>
<feature type="region of interest" description="Disordered" evidence="1">
    <location>
        <begin position="1"/>
        <end position="110"/>
    </location>
</feature>
<keyword evidence="3" id="KW-1185">Reference proteome</keyword>
<feature type="compositionally biased region" description="Basic and acidic residues" evidence="1">
    <location>
        <begin position="92"/>
        <end position="103"/>
    </location>
</feature>
<dbReference type="RefSeq" id="XP_047781828.1">
    <property type="nucleotide sequence ID" value="XM_047921482.1"/>
</dbReference>
<dbReference type="GeneID" id="72002214"/>